<proteinExistence type="predicted"/>
<reference evidence="2" key="1">
    <citation type="journal article" date="2014" name="Int. J. Syst. Evol. Microbiol.">
        <title>Complete genome sequence of Corynebacterium casei LMG S-19264T (=DSM 44701T), isolated from a smear-ripened cheese.</title>
        <authorList>
            <consortium name="US DOE Joint Genome Institute (JGI-PGF)"/>
            <person name="Walter F."/>
            <person name="Albersmeier A."/>
            <person name="Kalinowski J."/>
            <person name="Ruckert C."/>
        </authorList>
    </citation>
    <scope>NUCLEOTIDE SEQUENCE</scope>
    <source>
        <strain evidence="2">CGMCC 1.12921</strain>
    </source>
</reference>
<comment type="caution">
    <text evidence="2">The sequence shown here is derived from an EMBL/GenBank/DDBJ whole genome shotgun (WGS) entry which is preliminary data.</text>
</comment>
<dbReference type="PANTHER" id="PTHR47163">
    <property type="entry name" value="DDE_TNP_IS1595 DOMAIN-CONTAINING PROTEIN"/>
    <property type="match status" value="1"/>
</dbReference>
<dbReference type="InterPro" id="IPR024445">
    <property type="entry name" value="Tnp_ISXO2-like"/>
</dbReference>
<protein>
    <submittedName>
        <fullName evidence="2">DDE transposase</fullName>
    </submittedName>
</protein>
<sequence length="223" mass="25686">MQLKHSKLTHFQTDRLLEHFVAGTPARTACLLVGVNKITATAFYHKIRVVIFDKLAQEAGELTGEVEVDESYFGGVRKGKRGRGAAGKVPVFGLLKRGGRVYTVAVKDTKSDTLIPIIACKIQPDSIVYTDSYRSYDVLDITDFRHMRINHSKLFADRENHINGIENFWNQAKRHLRRYNGIPRQNFDLFLKECEWRFNYGPPDQLLKTLRKWLKPYARSSKS</sequence>
<dbReference type="PANTHER" id="PTHR47163:SF2">
    <property type="entry name" value="SI:DKEY-17M8.2"/>
    <property type="match status" value="1"/>
</dbReference>
<evidence type="ECO:0000259" key="1">
    <source>
        <dbReference type="SMART" id="SM01126"/>
    </source>
</evidence>
<dbReference type="NCBIfam" id="NF033547">
    <property type="entry name" value="transpos_IS1595"/>
    <property type="match status" value="1"/>
</dbReference>
<dbReference type="RefSeq" id="WP_188160729.1">
    <property type="nucleotide sequence ID" value="NZ_BMGH01000004.1"/>
</dbReference>
<dbReference type="EMBL" id="BMGH01000004">
    <property type="protein sequence ID" value="GGD19353.1"/>
    <property type="molecule type" value="Genomic_DNA"/>
</dbReference>
<dbReference type="AlphaFoldDB" id="A0A8J2V3T9"/>
<keyword evidence="3" id="KW-1185">Reference proteome</keyword>
<accession>A0A8J2V3T9</accession>
<dbReference type="SMART" id="SM01126">
    <property type="entry name" value="DDE_Tnp_IS1595"/>
    <property type="match status" value="1"/>
</dbReference>
<organism evidence="2 3">
    <name type="scientific">Aquisalinus flavus</name>
    <dbReference type="NCBI Taxonomy" id="1526572"/>
    <lineage>
        <taxon>Bacteria</taxon>
        <taxon>Pseudomonadati</taxon>
        <taxon>Pseudomonadota</taxon>
        <taxon>Alphaproteobacteria</taxon>
        <taxon>Parvularculales</taxon>
        <taxon>Parvularculaceae</taxon>
        <taxon>Aquisalinus</taxon>
    </lineage>
</organism>
<reference evidence="2" key="2">
    <citation type="submission" date="2020-09" db="EMBL/GenBank/DDBJ databases">
        <authorList>
            <person name="Sun Q."/>
            <person name="Zhou Y."/>
        </authorList>
    </citation>
    <scope>NUCLEOTIDE SEQUENCE</scope>
    <source>
        <strain evidence="2">CGMCC 1.12921</strain>
    </source>
</reference>
<evidence type="ECO:0000313" key="3">
    <source>
        <dbReference type="Proteomes" id="UP000613582"/>
    </source>
</evidence>
<evidence type="ECO:0000313" key="2">
    <source>
        <dbReference type="EMBL" id="GGD19353.1"/>
    </source>
</evidence>
<dbReference type="Proteomes" id="UP000613582">
    <property type="component" value="Unassembled WGS sequence"/>
</dbReference>
<dbReference type="InterPro" id="IPR053164">
    <property type="entry name" value="IS1016-like_transposase"/>
</dbReference>
<gene>
    <name evidence="2" type="ORF">GCM10011342_30020</name>
</gene>
<dbReference type="Pfam" id="PF12762">
    <property type="entry name" value="DDE_Tnp_IS1595"/>
    <property type="match status" value="1"/>
</dbReference>
<feature type="domain" description="ISXO2-like transposase" evidence="1">
    <location>
        <begin position="61"/>
        <end position="199"/>
    </location>
</feature>
<name>A0A8J2V3T9_9PROT</name>